<evidence type="ECO:0000313" key="5">
    <source>
        <dbReference type="Proteomes" id="UP000184139"/>
    </source>
</evidence>
<accession>A0A1M5XTE3</accession>
<dbReference type="Gene3D" id="3.40.50.11440">
    <property type="match status" value="1"/>
</dbReference>
<dbReference type="PANTHER" id="PTHR33171">
    <property type="entry name" value="LAR_N DOMAIN-CONTAINING PROTEIN"/>
    <property type="match status" value="1"/>
</dbReference>
<dbReference type="InterPro" id="IPR043166">
    <property type="entry name" value="LarA-like_C"/>
</dbReference>
<proteinExistence type="predicted"/>
<feature type="domain" description="Lactate racemase C-terminal" evidence="3">
    <location>
        <begin position="283"/>
        <end position="341"/>
    </location>
</feature>
<dbReference type="Pfam" id="PF21113">
    <property type="entry name" value="LarA_C"/>
    <property type="match status" value="1"/>
</dbReference>
<dbReference type="AlphaFoldDB" id="A0A1M5XTE3"/>
<dbReference type="Gene3D" id="3.90.226.30">
    <property type="match status" value="1"/>
</dbReference>
<dbReference type="EMBL" id="FQXS01000023">
    <property type="protein sequence ID" value="SHI03081.1"/>
    <property type="molecule type" value="Genomic_DNA"/>
</dbReference>
<reference evidence="4 5" key="1">
    <citation type="submission" date="2016-11" db="EMBL/GenBank/DDBJ databases">
        <authorList>
            <person name="Jaros S."/>
            <person name="Januszkiewicz K."/>
            <person name="Wedrychowicz H."/>
        </authorList>
    </citation>
    <scope>NUCLEOTIDE SEQUENCE [LARGE SCALE GENOMIC DNA]</scope>
    <source>
        <strain evidence="4 5">DSM 9705</strain>
    </source>
</reference>
<dbReference type="GO" id="GO:0050043">
    <property type="term" value="F:lactate racemase activity"/>
    <property type="evidence" value="ECO:0007669"/>
    <property type="project" value="InterPro"/>
</dbReference>
<dbReference type="Proteomes" id="UP000184139">
    <property type="component" value="Unassembled WGS sequence"/>
</dbReference>
<dbReference type="OrthoDB" id="9770545at2"/>
<feature type="domain" description="LarA-like N-terminal" evidence="2">
    <location>
        <begin position="71"/>
        <end position="211"/>
    </location>
</feature>
<keyword evidence="5" id="KW-1185">Reference proteome</keyword>
<dbReference type="InterPro" id="IPR048068">
    <property type="entry name" value="LarA-like"/>
</dbReference>
<evidence type="ECO:0000313" key="4">
    <source>
        <dbReference type="EMBL" id="SHI03081.1"/>
    </source>
</evidence>
<gene>
    <name evidence="4" type="ORF">SAMN02745124_03331</name>
</gene>
<dbReference type="InterPro" id="IPR048520">
    <property type="entry name" value="LarA_C"/>
</dbReference>
<evidence type="ECO:0000259" key="3">
    <source>
        <dbReference type="Pfam" id="PF21113"/>
    </source>
</evidence>
<dbReference type="PANTHER" id="PTHR33171:SF17">
    <property type="entry name" value="LARA-LIKE N-TERMINAL DOMAIN-CONTAINING PROTEIN"/>
    <property type="match status" value="1"/>
</dbReference>
<dbReference type="InterPro" id="IPR018657">
    <property type="entry name" value="LarA-like_N"/>
</dbReference>
<protein>
    <submittedName>
        <fullName evidence="4">Nickel-dependent lactate racemase</fullName>
    </submittedName>
</protein>
<dbReference type="Pfam" id="PF09861">
    <property type="entry name" value="Lar_N"/>
    <property type="match status" value="1"/>
</dbReference>
<evidence type="ECO:0000259" key="2">
    <source>
        <dbReference type="Pfam" id="PF09861"/>
    </source>
</evidence>
<evidence type="ECO:0000256" key="1">
    <source>
        <dbReference type="SAM" id="MobiDB-lite"/>
    </source>
</evidence>
<feature type="region of interest" description="Disordered" evidence="1">
    <location>
        <begin position="1"/>
        <end position="24"/>
    </location>
</feature>
<sequence length="427" mass="46917">MPSDAKPTEHLSAPTPVRVPYGGDGLTLTLPTGTMLLRPDDPQPLMTPDRYRRLLTDGINQAGLDLSQPILVVTDRTRLCAYPNYLPITVAVINEIRGLNKPFPIVIAYGTHSRQNDEESLQCYGSLFRDWQFTHHDCDDIDLFTECGTTGRGTPIRLRSDLLQASAVITMGPICHHYFAGYGGGRKLIFPGCGERAAIYRNHGLFLDHRQRQLASRCHPGIIEGNPIADDLFNIEDHLPAALAIHGLQDSHGNICDFLIGPGRDLYHQACSHHARAFEVDIPPQDIVIASCGGFPKDINFIQAHKALHNSAAFVRDGGLLVAFAQCRDGIGSQTFLPWFTTDGFAGAFDRLSAHYEGNGGTALAMQSKTRRIRIALVTALDEQTCRLIGVEKLDITDIEKLLHQPNDHIAWLENASLLVNARPAAA</sequence>
<organism evidence="4 5">
    <name type="scientific">Desulfofustis glycolicus DSM 9705</name>
    <dbReference type="NCBI Taxonomy" id="1121409"/>
    <lineage>
        <taxon>Bacteria</taxon>
        <taxon>Pseudomonadati</taxon>
        <taxon>Thermodesulfobacteriota</taxon>
        <taxon>Desulfobulbia</taxon>
        <taxon>Desulfobulbales</taxon>
        <taxon>Desulfocapsaceae</taxon>
        <taxon>Desulfofustis</taxon>
    </lineage>
</organism>
<dbReference type="RefSeq" id="WP_073377751.1">
    <property type="nucleotide sequence ID" value="NZ_FQXS01000023.1"/>
</dbReference>
<name>A0A1M5XTE3_9BACT</name>
<dbReference type="STRING" id="1121409.SAMN02745124_03331"/>